<organism evidence="2 3">
    <name type="scientific">Ramularia collo-cygni</name>
    <dbReference type="NCBI Taxonomy" id="112498"/>
    <lineage>
        <taxon>Eukaryota</taxon>
        <taxon>Fungi</taxon>
        <taxon>Dikarya</taxon>
        <taxon>Ascomycota</taxon>
        <taxon>Pezizomycotina</taxon>
        <taxon>Dothideomycetes</taxon>
        <taxon>Dothideomycetidae</taxon>
        <taxon>Mycosphaerellales</taxon>
        <taxon>Mycosphaerellaceae</taxon>
        <taxon>Ramularia</taxon>
    </lineage>
</organism>
<reference evidence="2 3" key="1">
    <citation type="submission" date="2016-03" db="EMBL/GenBank/DDBJ databases">
        <authorList>
            <person name="Ploux O."/>
        </authorList>
    </citation>
    <scope>NUCLEOTIDE SEQUENCE [LARGE SCALE GENOMIC DNA]</scope>
    <source>
        <strain evidence="2 3">URUG2</strain>
    </source>
</reference>
<sequence>MAFASECCKYTFPQSNGLPFNSNVMPSAIDAAPQHIDSGVKCVASTGAVFHCPVPTTRKDGVPISNLFRHAKFTADGTSLITHNEDNRLRTYVLPTDLLDEQEQPHALTEHSSFRSASNIQSYALYPGFDLQDTSTTLALCGSAFVPISLKNVLQYDIIHATYPLINEKTEAHLPPRSLLFTRNGSHFIAGSENALAAFDCSRDGSGPLFLHQLKPGRKAPQNSLQAQRRGAVSALAISADGVLALGTTLREVALYEQEGLGQCASVFSLESGVGTGVTSVDWSPCGKYLLVAERQSDVFQVYDIRDTHQKVTTLIGRNANTTQTLNIDVIPTATGYELWGGGLDGKVRMWRNPGSIENDVGPDAAFKIADAPVSSTAWHPSGAVLATSSGRRLAHSLASDGSDSEDEDDANISALPSSLPDNTLRVWTLRD</sequence>
<dbReference type="EMBL" id="FJUY01000019">
    <property type="protein sequence ID" value="CZT24026.1"/>
    <property type="molecule type" value="Genomic_DNA"/>
</dbReference>
<accession>A0A2D3V3R7</accession>
<feature type="region of interest" description="Disordered" evidence="1">
    <location>
        <begin position="397"/>
        <end position="417"/>
    </location>
</feature>
<dbReference type="Pfam" id="PF00400">
    <property type="entry name" value="WD40"/>
    <property type="match status" value="1"/>
</dbReference>
<proteinExistence type="predicted"/>
<protein>
    <recommendedName>
        <fullName evidence="4">Guanine nucleotide-binding protein</fullName>
    </recommendedName>
</protein>
<name>A0A2D3V3R7_9PEZI</name>
<dbReference type="SUPFAM" id="SSF50978">
    <property type="entry name" value="WD40 repeat-like"/>
    <property type="match status" value="1"/>
</dbReference>
<dbReference type="InterPro" id="IPR036322">
    <property type="entry name" value="WD40_repeat_dom_sf"/>
</dbReference>
<dbReference type="InterPro" id="IPR001680">
    <property type="entry name" value="WD40_rpt"/>
</dbReference>
<dbReference type="Gene3D" id="2.130.10.10">
    <property type="entry name" value="YVTN repeat-like/Quinoprotein amine dehydrogenase"/>
    <property type="match status" value="1"/>
</dbReference>
<dbReference type="AlphaFoldDB" id="A0A2D3V3R7"/>
<dbReference type="PANTHER" id="PTHR13211:SF0">
    <property type="entry name" value="TELOMERASE CAJAL BODY PROTEIN 1"/>
    <property type="match status" value="1"/>
</dbReference>
<evidence type="ECO:0000313" key="3">
    <source>
        <dbReference type="Proteomes" id="UP000225277"/>
    </source>
</evidence>
<evidence type="ECO:0008006" key="4">
    <source>
        <dbReference type="Google" id="ProtNLM"/>
    </source>
</evidence>
<dbReference type="OrthoDB" id="239865at2759"/>
<evidence type="ECO:0000256" key="1">
    <source>
        <dbReference type="SAM" id="MobiDB-lite"/>
    </source>
</evidence>
<dbReference type="GeneID" id="35604804"/>
<gene>
    <name evidence="2" type="ORF">RCC_09743</name>
</gene>
<keyword evidence="3" id="KW-1185">Reference proteome</keyword>
<dbReference type="RefSeq" id="XP_023630750.1">
    <property type="nucleotide sequence ID" value="XM_023774982.1"/>
</dbReference>
<dbReference type="InterPro" id="IPR015943">
    <property type="entry name" value="WD40/YVTN_repeat-like_dom_sf"/>
</dbReference>
<dbReference type="PANTHER" id="PTHR13211">
    <property type="entry name" value="TELOMERASE CAJAL BODY PROTEIN 1"/>
    <property type="match status" value="1"/>
</dbReference>
<dbReference type="InterPro" id="IPR051150">
    <property type="entry name" value="SWT21/TCAB1_mRNA_Telomere"/>
</dbReference>
<evidence type="ECO:0000313" key="2">
    <source>
        <dbReference type="EMBL" id="CZT24026.1"/>
    </source>
</evidence>
<dbReference type="STRING" id="112498.A0A2D3V3R7"/>
<dbReference type="Proteomes" id="UP000225277">
    <property type="component" value="Unassembled WGS sequence"/>
</dbReference>